<dbReference type="GO" id="GO:0016757">
    <property type="term" value="F:glycosyltransferase activity"/>
    <property type="evidence" value="ECO:0007669"/>
    <property type="project" value="UniProtKB-KW"/>
</dbReference>
<reference evidence="4 5" key="1">
    <citation type="submission" date="2019-02" db="EMBL/GenBank/DDBJ databases">
        <title>Sequencing the genomes of 1000 actinobacteria strains.</title>
        <authorList>
            <person name="Klenk H.-P."/>
        </authorList>
    </citation>
    <scope>NUCLEOTIDE SEQUENCE [LARGE SCALE GENOMIC DNA]</scope>
    <source>
        <strain evidence="4 5">DSM 16932</strain>
    </source>
</reference>
<dbReference type="InterPro" id="IPR028098">
    <property type="entry name" value="Glyco_trans_4-like_N"/>
</dbReference>
<gene>
    <name evidence="4" type="ORF">EV386_0167</name>
</gene>
<dbReference type="AlphaFoldDB" id="A0A4V2EXL7"/>
<sequence>MSARPTVLVLSFSIIAADARVLKQVRLLASDFDVVTCGHGPQPEGTVEHIEVPVEHQAWVKDPRWLLLRQYRRVYRTNPAVAYARPLLKRRRFDVVLADDIETVPLALDLAPLGGVHADLHEYAPGQRSELRRWRWFVRPYVRWLCRRFVPQAASVTTVGPSIAERFRREFGFSAEVVMNAAPLADHAPGTVTEPIRLVHSGIAQANRHLELMIEAVENAARPVTLDLFLMANDQDYVDRLTTMTAGSARVRVRGPVPYNELVTTLNGYDVGVFLLPPVNENYRWALPNKLFDFVQARLGVIVGPSVEMAKLVREHGLGAVTEGFTAQDLTHVINGLTPQLVRGWRQAADAAARELSAEEQSGPWLEAIRRLAARG</sequence>
<evidence type="ECO:0000313" key="5">
    <source>
        <dbReference type="Proteomes" id="UP000293852"/>
    </source>
</evidence>
<evidence type="ECO:0000256" key="2">
    <source>
        <dbReference type="ARBA" id="ARBA00022679"/>
    </source>
</evidence>
<keyword evidence="2 4" id="KW-0808">Transferase</keyword>
<proteinExistence type="predicted"/>
<name>A0A4V2EXL7_9MICO</name>
<comment type="caution">
    <text evidence="4">The sequence shown here is derived from an EMBL/GenBank/DDBJ whole genome shotgun (WGS) entry which is preliminary data.</text>
</comment>
<keyword evidence="1" id="KW-0328">Glycosyltransferase</keyword>
<evidence type="ECO:0000256" key="1">
    <source>
        <dbReference type="ARBA" id="ARBA00022676"/>
    </source>
</evidence>
<dbReference type="EMBL" id="SGWX01000001">
    <property type="protein sequence ID" value="RZS59930.1"/>
    <property type="molecule type" value="Genomic_DNA"/>
</dbReference>
<dbReference type="Proteomes" id="UP000293852">
    <property type="component" value="Unassembled WGS sequence"/>
</dbReference>
<dbReference type="SUPFAM" id="SSF53756">
    <property type="entry name" value="UDP-Glycosyltransferase/glycogen phosphorylase"/>
    <property type="match status" value="1"/>
</dbReference>
<dbReference type="RefSeq" id="WP_242607766.1">
    <property type="nucleotide sequence ID" value="NZ_SGWX01000001.1"/>
</dbReference>
<keyword evidence="5" id="KW-1185">Reference proteome</keyword>
<accession>A0A4V2EXL7</accession>
<feature type="domain" description="Glycosyltransferase subfamily 4-like N-terminal" evidence="3">
    <location>
        <begin position="32"/>
        <end position="178"/>
    </location>
</feature>
<dbReference type="Gene3D" id="3.40.50.2000">
    <property type="entry name" value="Glycogen Phosphorylase B"/>
    <property type="match status" value="2"/>
</dbReference>
<organism evidence="4 5">
    <name type="scientific">Xylanimonas ulmi</name>
    <dbReference type="NCBI Taxonomy" id="228973"/>
    <lineage>
        <taxon>Bacteria</taxon>
        <taxon>Bacillati</taxon>
        <taxon>Actinomycetota</taxon>
        <taxon>Actinomycetes</taxon>
        <taxon>Micrococcales</taxon>
        <taxon>Promicromonosporaceae</taxon>
        <taxon>Xylanimonas</taxon>
    </lineage>
</organism>
<evidence type="ECO:0000259" key="3">
    <source>
        <dbReference type="Pfam" id="PF13439"/>
    </source>
</evidence>
<protein>
    <submittedName>
        <fullName evidence="4">Glycosyltransferase involved in cell wall biosynthesis</fullName>
    </submittedName>
</protein>
<dbReference type="Pfam" id="PF13439">
    <property type="entry name" value="Glyco_transf_4"/>
    <property type="match status" value="1"/>
</dbReference>
<evidence type="ECO:0000313" key="4">
    <source>
        <dbReference type="EMBL" id="RZS59930.1"/>
    </source>
</evidence>